<protein>
    <submittedName>
        <fullName evidence="3">Formylglycine-generating enzyme, required for sulfatase activity, contains SUMF1/FGE domain</fullName>
    </submittedName>
</protein>
<dbReference type="AlphaFoldDB" id="A0A1I1R629"/>
<feature type="chain" id="PRO_5011646793" evidence="1">
    <location>
        <begin position="23"/>
        <end position="337"/>
    </location>
</feature>
<dbReference type="Proteomes" id="UP000198598">
    <property type="component" value="Unassembled WGS sequence"/>
</dbReference>
<dbReference type="STRING" id="662367.SAMN05216167_104255"/>
<dbReference type="Pfam" id="PF03781">
    <property type="entry name" value="FGE-sulfatase"/>
    <property type="match status" value="1"/>
</dbReference>
<evidence type="ECO:0000256" key="1">
    <source>
        <dbReference type="SAM" id="SignalP"/>
    </source>
</evidence>
<feature type="domain" description="Sulfatase-modifying factor enzyme-like" evidence="2">
    <location>
        <begin position="43"/>
        <end position="286"/>
    </location>
</feature>
<sequence>MSPKHLLNVIALTTGTVVSAYAQTTTDFKSYTQVVPGSNQTYAMVAIPGGKFLMGSPATEKGRQADEGPQHSVSIEPFYMGKYEITWDLYDLFAFTNMEKEMAAKYTEADANLTKTDATTRPSPPYVDMSFGMGREGYPAINMTQYAAIKFCAWLYAKTGIFYRLPTEAEWEYACRGNDKNATLAYSFGSDVKKLGEFAVFTGNSGGAYKKVGTKKPNSFGLYDMHGNVMEWTKDQYVADYYKQVASGKVKEPYAPTTTLYPNSVRGGSWDDGPEVLRSAARTPSAPAWKVLDPQSPKSDWWLTSASFVGFRIVRPAKTPGEEEIKAYYDIKPIKDY</sequence>
<dbReference type="RefSeq" id="WP_093826762.1">
    <property type="nucleotide sequence ID" value="NZ_FOLQ01000004.1"/>
</dbReference>
<evidence type="ECO:0000313" key="4">
    <source>
        <dbReference type="Proteomes" id="UP000198598"/>
    </source>
</evidence>
<dbReference type="GO" id="GO:0120147">
    <property type="term" value="F:formylglycine-generating oxidase activity"/>
    <property type="evidence" value="ECO:0007669"/>
    <property type="project" value="TreeGrafter"/>
</dbReference>
<feature type="signal peptide" evidence="1">
    <location>
        <begin position="1"/>
        <end position="22"/>
    </location>
</feature>
<dbReference type="SUPFAM" id="SSF56436">
    <property type="entry name" value="C-type lectin-like"/>
    <property type="match status" value="1"/>
</dbReference>
<reference evidence="3 4" key="1">
    <citation type="submission" date="2016-10" db="EMBL/GenBank/DDBJ databases">
        <authorList>
            <person name="de Groot N.N."/>
        </authorList>
    </citation>
    <scope>NUCLEOTIDE SEQUENCE [LARGE SCALE GENOMIC DNA]</scope>
    <source>
        <strain evidence="3 4">DSM 26130</strain>
    </source>
</reference>
<dbReference type="PANTHER" id="PTHR23150:SF19">
    <property type="entry name" value="FORMYLGLYCINE-GENERATING ENZYME"/>
    <property type="match status" value="1"/>
</dbReference>
<dbReference type="EMBL" id="FOLQ01000004">
    <property type="protein sequence ID" value="SFD29627.1"/>
    <property type="molecule type" value="Genomic_DNA"/>
</dbReference>
<keyword evidence="1" id="KW-0732">Signal</keyword>
<dbReference type="PANTHER" id="PTHR23150">
    <property type="entry name" value="SULFATASE MODIFYING FACTOR 1, 2"/>
    <property type="match status" value="1"/>
</dbReference>
<gene>
    <name evidence="3" type="ORF">SAMN05216167_104255</name>
</gene>
<keyword evidence="4" id="KW-1185">Reference proteome</keyword>
<accession>A0A1I1R629</accession>
<dbReference type="Gene3D" id="3.90.1580.10">
    <property type="entry name" value="paralog of FGE (formylglycine-generating enzyme)"/>
    <property type="match status" value="1"/>
</dbReference>
<dbReference type="InterPro" id="IPR016187">
    <property type="entry name" value="CTDL_fold"/>
</dbReference>
<evidence type="ECO:0000259" key="2">
    <source>
        <dbReference type="Pfam" id="PF03781"/>
    </source>
</evidence>
<name>A0A1I1R629_9BACT</name>
<organism evidence="3 4">
    <name type="scientific">Spirosoma endophyticum</name>
    <dbReference type="NCBI Taxonomy" id="662367"/>
    <lineage>
        <taxon>Bacteria</taxon>
        <taxon>Pseudomonadati</taxon>
        <taxon>Bacteroidota</taxon>
        <taxon>Cytophagia</taxon>
        <taxon>Cytophagales</taxon>
        <taxon>Cytophagaceae</taxon>
        <taxon>Spirosoma</taxon>
    </lineage>
</organism>
<dbReference type="InterPro" id="IPR042095">
    <property type="entry name" value="SUMF_sf"/>
</dbReference>
<dbReference type="InterPro" id="IPR051043">
    <property type="entry name" value="Sulfatase_Mod_Factor_Kinase"/>
</dbReference>
<proteinExistence type="predicted"/>
<dbReference type="InterPro" id="IPR005532">
    <property type="entry name" value="SUMF_dom"/>
</dbReference>
<dbReference type="OrthoDB" id="1491336at2"/>
<evidence type="ECO:0000313" key="3">
    <source>
        <dbReference type="EMBL" id="SFD29627.1"/>
    </source>
</evidence>